<accession>A0A8B8DUA2</accession>
<evidence type="ECO:0000313" key="3">
    <source>
        <dbReference type="RefSeq" id="XP_022331470.1"/>
    </source>
</evidence>
<sequence>MDRNTGRFSKIYPPVVGKDSDSALSSLGLCTFLDSFIPRLIIASNNENTHNCLESIHEDLKALRSGISERLLKPEIDKRREKRDERKPPNDFRKISILPTREDIFYEPFLRKNLRSGSYENLDHYLDVQFRLLREDCIAQLRNGIYEFIEAKTVLGHREVRRLQDAKLYKNVFVVSKESSLDGPLYELQLDRHQVSHIRWEKSKRLLYGSLLCLSSDDFDTLYFAVIENADREKIKQEGKIKVSMRRGKGQSEIPLNSPMTMVESSAYFEAYRHVLKSLQTMTEEDTPFKRYIVHGNKDLRTPKYFERSVSIEFDLGPIINQKHILKKIHIEKKNTMFAYYQMMNGRLQHHYMLMSHSYKH</sequence>
<keyword evidence="2" id="KW-1185">Reference proteome</keyword>
<organism evidence="2 3">
    <name type="scientific">Crassostrea virginica</name>
    <name type="common">Eastern oyster</name>
    <dbReference type="NCBI Taxonomy" id="6565"/>
    <lineage>
        <taxon>Eukaryota</taxon>
        <taxon>Metazoa</taxon>
        <taxon>Spiralia</taxon>
        <taxon>Lophotrochozoa</taxon>
        <taxon>Mollusca</taxon>
        <taxon>Bivalvia</taxon>
        <taxon>Autobranchia</taxon>
        <taxon>Pteriomorphia</taxon>
        <taxon>Ostreida</taxon>
        <taxon>Ostreoidea</taxon>
        <taxon>Ostreidae</taxon>
        <taxon>Crassostrea</taxon>
    </lineage>
</organism>
<gene>
    <name evidence="3" type="primary">LOC111129397</name>
</gene>
<dbReference type="Pfam" id="PF25396">
    <property type="entry name" value="ZNFX1"/>
    <property type="match status" value="1"/>
</dbReference>
<evidence type="ECO:0000313" key="2">
    <source>
        <dbReference type="Proteomes" id="UP000694844"/>
    </source>
</evidence>
<dbReference type="OrthoDB" id="6144670at2759"/>
<evidence type="ECO:0000259" key="1">
    <source>
        <dbReference type="Pfam" id="PF25396"/>
    </source>
</evidence>
<proteinExistence type="predicted"/>
<feature type="domain" description="ZNFX1" evidence="1">
    <location>
        <begin position="162"/>
        <end position="266"/>
    </location>
</feature>
<reference evidence="3" key="1">
    <citation type="submission" date="2025-08" db="UniProtKB">
        <authorList>
            <consortium name="RefSeq"/>
        </authorList>
    </citation>
    <scope>IDENTIFICATION</scope>
    <source>
        <tissue evidence="3">Whole sample</tissue>
    </source>
</reference>
<dbReference type="Proteomes" id="UP000694844">
    <property type="component" value="Chromosome 4"/>
</dbReference>
<dbReference type="AlphaFoldDB" id="A0A8B8DUA2"/>
<dbReference type="InterPro" id="IPR057373">
    <property type="entry name" value="ZNFX1"/>
</dbReference>
<protein>
    <submittedName>
        <fullName evidence="3">NFX1-type zinc finger-containing protein 1-like isoform X2</fullName>
    </submittedName>
</protein>
<name>A0A8B8DUA2_CRAVI</name>
<dbReference type="GeneID" id="111129397"/>
<dbReference type="RefSeq" id="XP_022331470.1">
    <property type="nucleotide sequence ID" value="XM_022475762.1"/>
</dbReference>